<dbReference type="PANTHER" id="PTHR43037:SF1">
    <property type="entry name" value="BLL1128 PROTEIN"/>
    <property type="match status" value="1"/>
</dbReference>
<dbReference type="SUPFAM" id="SSF53474">
    <property type="entry name" value="alpha/beta-Hydrolases"/>
    <property type="match status" value="1"/>
</dbReference>
<evidence type="ECO:0000313" key="4">
    <source>
        <dbReference type="Proteomes" id="UP001501237"/>
    </source>
</evidence>
<sequence length="273" mass="29161">MLVGFVGLSSVGEAGARAEEKSVRGTISVGGWERSYRLYVPPGVTGRAPLVVALHGGLNDGAYLERQSGLDGLAERERAVVVYPDGILGTYNAGTCCAFARILGIDDVGFLDALIARLDADGVADGRQVFLTGFSNGAALAYRYACERASRVAAVAVVSGALGVGCEPVRPVPVLAFHGTADFSVPYDGGGNMDGDVKIPFPPVRWLMDFWRWKNGGLPDLGWATDIGDWTWCQSSSRDVIEVQFCTILNGGHEWPVRATDRIAGFFRAHPPR</sequence>
<dbReference type="Gene3D" id="3.40.50.1820">
    <property type="entry name" value="alpha/beta hydrolase"/>
    <property type="match status" value="1"/>
</dbReference>
<accession>A0ABP6QHD7</accession>
<dbReference type="Proteomes" id="UP001501237">
    <property type="component" value="Unassembled WGS sequence"/>
</dbReference>
<comment type="caution">
    <text evidence="3">The sequence shown here is derived from an EMBL/GenBank/DDBJ whole genome shotgun (WGS) entry which is preliminary data.</text>
</comment>
<name>A0ABP6QHD7_9ACTN</name>
<gene>
    <name evidence="3" type="ORF">GCM10010468_59170</name>
</gene>
<evidence type="ECO:0000256" key="1">
    <source>
        <dbReference type="ARBA" id="ARBA00022729"/>
    </source>
</evidence>
<organism evidence="3 4">
    <name type="scientific">Actinocorallia longicatena</name>
    <dbReference type="NCBI Taxonomy" id="111803"/>
    <lineage>
        <taxon>Bacteria</taxon>
        <taxon>Bacillati</taxon>
        <taxon>Actinomycetota</taxon>
        <taxon>Actinomycetes</taxon>
        <taxon>Streptosporangiales</taxon>
        <taxon>Thermomonosporaceae</taxon>
        <taxon>Actinocorallia</taxon>
    </lineage>
</organism>
<dbReference type="EMBL" id="BAAAUV010000019">
    <property type="protein sequence ID" value="GAA3229316.1"/>
    <property type="molecule type" value="Genomic_DNA"/>
</dbReference>
<reference evidence="4" key="1">
    <citation type="journal article" date="2019" name="Int. J. Syst. Evol. Microbiol.">
        <title>The Global Catalogue of Microorganisms (GCM) 10K type strain sequencing project: providing services to taxonomists for standard genome sequencing and annotation.</title>
        <authorList>
            <consortium name="The Broad Institute Genomics Platform"/>
            <consortium name="The Broad Institute Genome Sequencing Center for Infectious Disease"/>
            <person name="Wu L."/>
            <person name="Ma J."/>
        </authorList>
    </citation>
    <scope>NUCLEOTIDE SEQUENCE [LARGE SCALE GENOMIC DNA]</scope>
    <source>
        <strain evidence="4">JCM 9377</strain>
    </source>
</reference>
<dbReference type="InterPro" id="IPR010126">
    <property type="entry name" value="Esterase_phb"/>
</dbReference>
<proteinExistence type="predicted"/>
<dbReference type="InterPro" id="IPR029058">
    <property type="entry name" value="AB_hydrolase_fold"/>
</dbReference>
<evidence type="ECO:0000256" key="2">
    <source>
        <dbReference type="ARBA" id="ARBA00022801"/>
    </source>
</evidence>
<dbReference type="InterPro" id="IPR050955">
    <property type="entry name" value="Plant_Biomass_Hydrol_Est"/>
</dbReference>
<keyword evidence="2" id="KW-0378">Hydrolase</keyword>
<keyword evidence="1" id="KW-0732">Signal</keyword>
<protein>
    <submittedName>
        <fullName evidence="3">PHB depolymerase family esterase</fullName>
    </submittedName>
</protein>
<dbReference type="PANTHER" id="PTHR43037">
    <property type="entry name" value="UNNAMED PRODUCT-RELATED"/>
    <property type="match status" value="1"/>
</dbReference>
<evidence type="ECO:0000313" key="3">
    <source>
        <dbReference type="EMBL" id="GAA3229316.1"/>
    </source>
</evidence>
<dbReference type="Pfam" id="PF10503">
    <property type="entry name" value="Esterase_PHB"/>
    <property type="match status" value="1"/>
</dbReference>
<keyword evidence="4" id="KW-1185">Reference proteome</keyword>